<dbReference type="Proteomes" id="UP000017836">
    <property type="component" value="Unassembled WGS sequence"/>
</dbReference>
<name>U5D212_AMBTC</name>
<feature type="non-terminal residue" evidence="1">
    <location>
        <position position="111"/>
    </location>
</feature>
<gene>
    <name evidence="1" type="ORF">AMTR_s00033p00235440</name>
</gene>
<dbReference type="AlphaFoldDB" id="U5D212"/>
<accession>U5D212</accession>
<dbReference type="EMBL" id="KI392557">
    <property type="protein sequence ID" value="ERN14398.1"/>
    <property type="molecule type" value="Genomic_DNA"/>
</dbReference>
<keyword evidence="2" id="KW-1185">Reference proteome</keyword>
<sequence>HDQPPPLPISPLYSNLQLPPYSFFSFAATSASAILFHPPTPPHFPAPDLAASVLAPSLPTCNHERLALLPHHQQLAACSRCFPILFLYGLLSPSPSLSHDARLSLSFSHSP</sequence>
<evidence type="ECO:0000313" key="1">
    <source>
        <dbReference type="EMBL" id="ERN14398.1"/>
    </source>
</evidence>
<feature type="non-terminal residue" evidence="1">
    <location>
        <position position="1"/>
    </location>
</feature>
<reference evidence="2" key="1">
    <citation type="journal article" date="2013" name="Science">
        <title>The Amborella genome and the evolution of flowering plants.</title>
        <authorList>
            <consortium name="Amborella Genome Project"/>
        </authorList>
    </citation>
    <scope>NUCLEOTIDE SEQUENCE [LARGE SCALE GENOMIC DNA]</scope>
</reference>
<dbReference type="Gramene" id="ERN14398">
    <property type="protein sequence ID" value="ERN14398"/>
    <property type="gene ID" value="AMTR_s00033p00235440"/>
</dbReference>
<dbReference type="HOGENOM" id="CLU_2164815_0_0_1"/>
<protein>
    <submittedName>
        <fullName evidence="1">Uncharacterized protein</fullName>
    </submittedName>
</protein>
<evidence type="ECO:0000313" key="2">
    <source>
        <dbReference type="Proteomes" id="UP000017836"/>
    </source>
</evidence>
<proteinExistence type="predicted"/>
<organism evidence="1 2">
    <name type="scientific">Amborella trichopoda</name>
    <dbReference type="NCBI Taxonomy" id="13333"/>
    <lineage>
        <taxon>Eukaryota</taxon>
        <taxon>Viridiplantae</taxon>
        <taxon>Streptophyta</taxon>
        <taxon>Embryophyta</taxon>
        <taxon>Tracheophyta</taxon>
        <taxon>Spermatophyta</taxon>
        <taxon>Magnoliopsida</taxon>
        <taxon>Amborellales</taxon>
        <taxon>Amborellaceae</taxon>
        <taxon>Amborella</taxon>
    </lineage>
</organism>